<sequence>MMEPFRSECSISTIGRRQSKFCTECREKFDLSTKTDESLGDFLSKQGAGVNYETESIEMETGQVRNAESSLGSSGHQRVRKMARQKSTRHESTAVLRAWFREHQHHPYPTKAEKVMLSLAASMTMKQVSTWFANTRRRRSKSREQWDDAVTLNLSVDAPPPQENAFYDYIRNVLKRDATTQGH</sequence>
<evidence type="ECO:0000259" key="8">
    <source>
        <dbReference type="PROSITE" id="PS50071"/>
    </source>
</evidence>
<evidence type="ECO:0000256" key="2">
    <source>
        <dbReference type="ARBA" id="ARBA00008446"/>
    </source>
</evidence>
<dbReference type="GO" id="GO:0048468">
    <property type="term" value="P:cell development"/>
    <property type="evidence" value="ECO:0007669"/>
    <property type="project" value="TreeGrafter"/>
</dbReference>
<comment type="subcellular location">
    <subcellularLocation>
        <location evidence="1 6">Nucleus</location>
    </subcellularLocation>
</comment>
<dbReference type="GO" id="GO:0030182">
    <property type="term" value="P:neuron differentiation"/>
    <property type="evidence" value="ECO:0007669"/>
    <property type="project" value="TreeGrafter"/>
</dbReference>
<dbReference type="InterPro" id="IPR001356">
    <property type="entry name" value="HD"/>
</dbReference>
<dbReference type="PANTHER" id="PTHR11211:SF40">
    <property type="entry name" value="MIRROR, ISOFORM C"/>
    <property type="match status" value="1"/>
</dbReference>
<dbReference type="GO" id="GO:0005634">
    <property type="term" value="C:nucleus"/>
    <property type="evidence" value="ECO:0007669"/>
    <property type="project" value="UniProtKB-SubCell"/>
</dbReference>
<evidence type="ECO:0000313" key="9">
    <source>
        <dbReference type="WBParaSite" id="MCU_001745-RA"/>
    </source>
</evidence>
<name>A0A5K3EN45_MESCO</name>
<dbReference type="SMART" id="SM00389">
    <property type="entry name" value="HOX"/>
    <property type="match status" value="1"/>
</dbReference>
<keyword evidence="4 6" id="KW-0371">Homeobox</keyword>
<evidence type="ECO:0000256" key="4">
    <source>
        <dbReference type="ARBA" id="ARBA00023155"/>
    </source>
</evidence>
<dbReference type="Gene3D" id="1.10.10.60">
    <property type="entry name" value="Homeodomain-like"/>
    <property type="match status" value="1"/>
</dbReference>
<organism evidence="9">
    <name type="scientific">Mesocestoides corti</name>
    <name type="common">Flatworm</name>
    <dbReference type="NCBI Taxonomy" id="53468"/>
    <lineage>
        <taxon>Eukaryota</taxon>
        <taxon>Metazoa</taxon>
        <taxon>Spiralia</taxon>
        <taxon>Lophotrochozoa</taxon>
        <taxon>Platyhelminthes</taxon>
        <taxon>Cestoda</taxon>
        <taxon>Eucestoda</taxon>
        <taxon>Cyclophyllidea</taxon>
        <taxon>Mesocestoididae</taxon>
        <taxon>Mesocestoides</taxon>
    </lineage>
</organism>
<evidence type="ECO:0000256" key="3">
    <source>
        <dbReference type="ARBA" id="ARBA00023125"/>
    </source>
</evidence>
<evidence type="ECO:0000256" key="1">
    <source>
        <dbReference type="ARBA" id="ARBA00004123"/>
    </source>
</evidence>
<dbReference type="SUPFAM" id="SSF46689">
    <property type="entry name" value="Homeodomain-like"/>
    <property type="match status" value="1"/>
</dbReference>
<dbReference type="PROSITE" id="PS50071">
    <property type="entry name" value="HOMEOBOX_2"/>
    <property type="match status" value="1"/>
</dbReference>
<reference evidence="9" key="1">
    <citation type="submission" date="2019-11" db="UniProtKB">
        <authorList>
            <consortium name="WormBaseParasite"/>
        </authorList>
    </citation>
    <scope>IDENTIFICATION</scope>
</reference>
<dbReference type="PANTHER" id="PTHR11211">
    <property type="entry name" value="IROQUOIS-CLASS HOMEODOMAIN PROTEIN IRX"/>
    <property type="match status" value="1"/>
</dbReference>
<comment type="similarity">
    <text evidence="2">Belongs to the TALE/IRO homeobox family.</text>
</comment>
<feature type="region of interest" description="Disordered" evidence="7">
    <location>
        <begin position="68"/>
        <end position="87"/>
    </location>
</feature>
<dbReference type="InterPro" id="IPR008422">
    <property type="entry name" value="KN_HD"/>
</dbReference>
<evidence type="ECO:0000256" key="7">
    <source>
        <dbReference type="SAM" id="MobiDB-lite"/>
    </source>
</evidence>
<dbReference type="WBParaSite" id="MCU_001745-RA">
    <property type="protein sequence ID" value="MCU_001745-RA"/>
    <property type="gene ID" value="MCU_001745"/>
</dbReference>
<keyword evidence="5 6" id="KW-0539">Nucleus</keyword>
<feature type="DNA-binding region" description="Homeobox" evidence="6">
    <location>
        <begin position="81"/>
        <end position="143"/>
    </location>
</feature>
<dbReference type="Pfam" id="PF05920">
    <property type="entry name" value="Homeobox_KN"/>
    <property type="match status" value="1"/>
</dbReference>
<evidence type="ECO:0000256" key="5">
    <source>
        <dbReference type="ARBA" id="ARBA00023242"/>
    </source>
</evidence>
<dbReference type="InterPro" id="IPR009057">
    <property type="entry name" value="Homeodomain-like_sf"/>
</dbReference>
<dbReference type="GO" id="GO:0000981">
    <property type="term" value="F:DNA-binding transcription factor activity, RNA polymerase II-specific"/>
    <property type="evidence" value="ECO:0007669"/>
    <property type="project" value="TreeGrafter"/>
</dbReference>
<evidence type="ECO:0000256" key="6">
    <source>
        <dbReference type="PROSITE-ProRule" id="PRU00108"/>
    </source>
</evidence>
<dbReference type="AlphaFoldDB" id="A0A5K3EN45"/>
<feature type="compositionally biased region" description="Basic residues" evidence="7">
    <location>
        <begin position="77"/>
        <end position="87"/>
    </location>
</feature>
<feature type="domain" description="Homeobox" evidence="8">
    <location>
        <begin position="79"/>
        <end position="142"/>
    </location>
</feature>
<accession>A0A5K3EN45</accession>
<dbReference type="CDD" id="cd00086">
    <property type="entry name" value="homeodomain"/>
    <property type="match status" value="1"/>
</dbReference>
<dbReference type="GO" id="GO:0000978">
    <property type="term" value="F:RNA polymerase II cis-regulatory region sequence-specific DNA binding"/>
    <property type="evidence" value="ECO:0007669"/>
    <property type="project" value="TreeGrafter"/>
</dbReference>
<protein>
    <submittedName>
        <fullName evidence="9">Homeobox domain-containing protein</fullName>
    </submittedName>
</protein>
<keyword evidence="3 6" id="KW-0238">DNA-binding</keyword>
<proteinExistence type="inferred from homology"/>